<dbReference type="SUPFAM" id="SSF51206">
    <property type="entry name" value="cAMP-binding domain-like"/>
    <property type="match status" value="1"/>
</dbReference>
<reference evidence="6" key="1">
    <citation type="submission" date="2017-12" db="EMBL/GenBank/DDBJ databases">
        <title>FDA dAtabase for Regulatory Grade micrObial Sequences (FDA-ARGOS): Supporting development and validation of Infectious Disease Dx tests.</title>
        <authorList>
            <person name="Hoffmann M."/>
            <person name="Allard M."/>
            <person name="Evans P."/>
            <person name="Brown E."/>
            <person name="Tallon L.J."/>
            <person name="Sadzewicz L."/>
            <person name="Sengamalay N."/>
            <person name="Ott S."/>
            <person name="Godinez A."/>
            <person name="Nagaraj S."/>
            <person name="Vavikolanu K."/>
            <person name="Aluvathingal J."/>
            <person name="Nadendla S."/>
            <person name="Hobson J."/>
            <person name="Sichtig H."/>
        </authorList>
    </citation>
    <scope>NUCLEOTIDE SEQUENCE [LARGE SCALE GENOMIC DNA]</scope>
    <source>
        <strain evidence="6">FDAARGOS_118</strain>
    </source>
</reference>
<sequence length="260" mass="28981">MTFVNSAKKMDDFTRQLIQDSFIFSGIPLEAKVSICKGMQVVYVKQGRHLFETGENAQRFYLIQSGEICLYRFSPEGEEKVFQLLSSGDSIAEAVMFMRPSHYPVSAKAKVDSVVLSFSREVLLAFCEKNSEFAFHLLGAMATKLNQAVNRVDQLTLKNANQRLVSYLLELYQQQGSDWLKLPVAHSVLAGQLNIAPETLSRLFKKLKQQEVISGKGNVVVLLDIEAMCQLVNLPNPMEASLACSSQAWGGCCNLSGQWI</sequence>
<gene>
    <name evidence="6" type="ORF">AL548_000960</name>
</gene>
<dbReference type="InterPro" id="IPR014710">
    <property type="entry name" value="RmlC-like_jellyroll"/>
</dbReference>
<feature type="domain" description="Cyclic nucleotide-binding" evidence="4">
    <location>
        <begin position="23"/>
        <end position="123"/>
    </location>
</feature>
<dbReference type="InterPro" id="IPR050397">
    <property type="entry name" value="Env_Response_Regulators"/>
</dbReference>
<evidence type="ECO:0000256" key="3">
    <source>
        <dbReference type="ARBA" id="ARBA00023163"/>
    </source>
</evidence>
<keyword evidence="2" id="KW-0238">DNA-binding</keyword>
<dbReference type="InterPro" id="IPR012318">
    <property type="entry name" value="HTH_CRP"/>
</dbReference>
<name>A0ABX4X163_VIBVL</name>
<evidence type="ECO:0000313" key="7">
    <source>
        <dbReference type="Proteomes" id="UP000054370"/>
    </source>
</evidence>
<keyword evidence="7" id="KW-1185">Reference proteome</keyword>
<proteinExistence type="predicted"/>
<dbReference type="PANTHER" id="PTHR24567:SF74">
    <property type="entry name" value="HTH-TYPE TRANSCRIPTIONAL REGULATOR ARCR"/>
    <property type="match status" value="1"/>
</dbReference>
<dbReference type="SUPFAM" id="SSF46785">
    <property type="entry name" value="Winged helix' DNA-binding domain"/>
    <property type="match status" value="1"/>
</dbReference>
<organism evidence="6 7">
    <name type="scientific">Vibrio vulnificus</name>
    <dbReference type="NCBI Taxonomy" id="672"/>
    <lineage>
        <taxon>Bacteria</taxon>
        <taxon>Pseudomonadati</taxon>
        <taxon>Pseudomonadota</taxon>
        <taxon>Gammaproteobacteria</taxon>
        <taxon>Vibrionales</taxon>
        <taxon>Vibrionaceae</taxon>
        <taxon>Vibrio</taxon>
    </lineage>
</organism>
<dbReference type="PROSITE" id="PS51063">
    <property type="entry name" value="HTH_CRP_2"/>
    <property type="match status" value="1"/>
</dbReference>
<dbReference type="Pfam" id="PF13545">
    <property type="entry name" value="HTH_Crp_2"/>
    <property type="match status" value="1"/>
</dbReference>
<evidence type="ECO:0000256" key="2">
    <source>
        <dbReference type="ARBA" id="ARBA00023125"/>
    </source>
</evidence>
<evidence type="ECO:0000259" key="5">
    <source>
        <dbReference type="PROSITE" id="PS51063"/>
    </source>
</evidence>
<accession>A0ABX4X163</accession>
<dbReference type="Gene3D" id="1.10.10.10">
    <property type="entry name" value="Winged helix-like DNA-binding domain superfamily/Winged helix DNA-binding domain"/>
    <property type="match status" value="1"/>
</dbReference>
<keyword evidence="1" id="KW-0805">Transcription regulation</keyword>
<dbReference type="Pfam" id="PF00027">
    <property type="entry name" value="cNMP_binding"/>
    <property type="match status" value="1"/>
</dbReference>
<dbReference type="InterPro" id="IPR036388">
    <property type="entry name" value="WH-like_DNA-bd_sf"/>
</dbReference>
<dbReference type="RefSeq" id="WP_052132524.1">
    <property type="nucleotide sequence ID" value="NZ_CP046834.1"/>
</dbReference>
<dbReference type="EMBL" id="LOSH02000001">
    <property type="protein sequence ID" value="PNM77173.1"/>
    <property type="molecule type" value="Genomic_DNA"/>
</dbReference>
<dbReference type="Proteomes" id="UP000054370">
    <property type="component" value="Unassembled WGS sequence"/>
</dbReference>
<protein>
    <submittedName>
        <fullName evidence="6">Crp/Fnr family transcriptional regulator</fullName>
    </submittedName>
</protein>
<dbReference type="SMART" id="SM00100">
    <property type="entry name" value="cNMP"/>
    <property type="match status" value="1"/>
</dbReference>
<evidence type="ECO:0000313" key="6">
    <source>
        <dbReference type="EMBL" id="PNM77173.1"/>
    </source>
</evidence>
<dbReference type="InterPro" id="IPR018490">
    <property type="entry name" value="cNMP-bd_dom_sf"/>
</dbReference>
<comment type="caution">
    <text evidence="6">The sequence shown here is derived from an EMBL/GenBank/DDBJ whole genome shotgun (WGS) entry which is preliminary data.</text>
</comment>
<evidence type="ECO:0000259" key="4">
    <source>
        <dbReference type="PROSITE" id="PS50042"/>
    </source>
</evidence>
<dbReference type="CDD" id="cd00038">
    <property type="entry name" value="CAP_ED"/>
    <property type="match status" value="1"/>
</dbReference>
<dbReference type="PROSITE" id="PS50042">
    <property type="entry name" value="CNMP_BINDING_3"/>
    <property type="match status" value="1"/>
</dbReference>
<dbReference type="SMART" id="SM00419">
    <property type="entry name" value="HTH_CRP"/>
    <property type="match status" value="1"/>
</dbReference>
<feature type="domain" description="HTH crp-type" evidence="5">
    <location>
        <begin position="158"/>
        <end position="226"/>
    </location>
</feature>
<keyword evidence="3" id="KW-0804">Transcription</keyword>
<dbReference type="InterPro" id="IPR036390">
    <property type="entry name" value="WH_DNA-bd_sf"/>
</dbReference>
<dbReference type="InterPro" id="IPR000595">
    <property type="entry name" value="cNMP-bd_dom"/>
</dbReference>
<dbReference type="Gene3D" id="2.60.120.10">
    <property type="entry name" value="Jelly Rolls"/>
    <property type="match status" value="1"/>
</dbReference>
<evidence type="ECO:0000256" key="1">
    <source>
        <dbReference type="ARBA" id="ARBA00023015"/>
    </source>
</evidence>
<dbReference type="PANTHER" id="PTHR24567">
    <property type="entry name" value="CRP FAMILY TRANSCRIPTIONAL REGULATORY PROTEIN"/>
    <property type="match status" value="1"/>
</dbReference>